<feature type="transmembrane region" description="Helical" evidence="1">
    <location>
        <begin position="139"/>
        <end position="158"/>
    </location>
</feature>
<gene>
    <name evidence="3" type="ORF">TWF703_002474</name>
</gene>
<sequence>MKPSTFISTFLLFASILAAPVAQAPTPTGTTAAAASPTGDSAISDYLIVMDDNEKRPWSEIFAEMGAKWPTIKAFEGNQTHPFGDSLRAFTVEVTQAQADNIATMPNVVSVEKNSADSILESSVMNGNDMMDALRAADLYSLILWLLVFGFADLFIFWKYGIVMAF</sequence>
<comment type="caution">
    <text evidence="3">The sequence shown here is derived from an EMBL/GenBank/DDBJ whole genome shotgun (WGS) entry which is preliminary data.</text>
</comment>
<dbReference type="AlphaFoldDB" id="A0A7C8JUU4"/>
<dbReference type="Proteomes" id="UP000480548">
    <property type="component" value="Unassembled WGS sequence"/>
</dbReference>
<evidence type="ECO:0000256" key="2">
    <source>
        <dbReference type="SAM" id="SignalP"/>
    </source>
</evidence>
<keyword evidence="2" id="KW-0732">Signal</keyword>
<dbReference type="EMBL" id="WIQZ01000015">
    <property type="protein sequence ID" value="KAF3140967.1"/>
    <property type="molecule type" value="Genomic_DNA"/>
</dbReference>
<feature type="signal peptide" evidence="2">
    <location>
        <begin position="1"/>
        <end position="18"/>
    </location>
</feature>
<keyword evidence="1" id="KW-0812">Transmembrane</keyword>
<keyword evidence="1" id="KW-0472">Membrane</keyword>
<proteinExistence type="predicted"/>
<evidence type="ECO:0000256" key="1">
    <source>
        <dbReference type="SAM" id="Phobius"/>
    </source>
</evidence>
<name>A0A7C8JUU4_ORBOL</name>
<evidence type="ECO:0008006" key="5">
    <source>
        <dbReference type="Google" id="ProtNLM"/>
    </source>
</evidence>
<accession>A0A7C8JUU4</accession>
<organism evidence="3 4">
    <name type="scientific">Orbilia oligospora</name>
    <name type="common">Nematode-trapping fungus</name>
    <name type="synonym">Arthrobotrys oligospora</name>
    <dbReference type="NCBI Taxonomy" id="2813651"/>
    <lineage>
        <taxon>Eukaryota</taxon>
        <taxon>Fungi</taxon>
        <taxon>Dikarya</taxon>
        <taxon>Ascomycota</taxon>
        <taxon>Pezizomycotina</taxon>
        <taxon>Orbiliomycetes</taxon>
        <taxon>Orbiliales</taxon>
        <taxon>Orbiliaceae</taxon>
        <taxon>Orbilia</taxon>
    </lineage>
</organism>
<protein>
    <recommendedName>
        <fullName evidence="5">Inhibitor I9 domain-containing protein</fullName>
    </recommendedName>
</protein>
<keyword evidence="1" id="KW-1133">Transmembrane helix</keyword>
<feature type="chain" id="PRO_5028970379" description="Inhibitor I9 domain-containing protein" evidence="2">
    <location>
        <begin position="19"/>
        <end position="166"/>
    </location>
</feature>
<evidence type="ECO:0000313" key="3">
    <source>
        <dbReference type="EMBL" id="KAF3140967.1"/>
    </source>
</evidence>
<reference evidence="3 4" key="1">
    <citation type="submission" date="2019-06" db="EMBL/GenBank/DDBJ databases">
        <authorList>
            <person name="Palmer J.M."/>
        </authorList>
    </citation>
    <scope>NUCLEOTIDE SEQUENCE [LARGE SCALE GENOMIC DNA]</scope>
    <source>
        <strain evidence="3 4">TWF703</strain>
    </source>
</reference>
<evidence type="ECO:0000313" key="4">
    <source>
        <dbReference type="Proteomes" id="UP000480548"/>
    </source>
</evidence>